<reference evidence="1 2" key="1">
    <citation type="journal article" date="2015" name="Antonie Van Leeuwenhoek">
        <title>Prauserella endophytica sp. nov., an endophytic actinobacterium isolated from Tamarix taklamakanensis.</title>
        <authorList>
            <person name="Liu J.M."/>
            <person name="Habden X."/>
            <person name="Guo L."/>
            <person name="Tuo L."/>
            <person name="Jiang Z.K."/>
            <person name="Liu S.W."/>
            <person name="Liu X.F."/>
            <person name="Chen L."/>
            <person name="Li R.F."/>
            <person name="Zhang Y.Q."/>
            <person name="Sun C.H."/>
        </authorList>
    </citation>
    <scope>NUCLEOTIDE SEQUENCE [LARGE SCALE GENOMIC DNA]</scope>
    <source>
        <strain evidence="1 2">CGMCC 4.7182</strain>
    </source>
</reference>
<evidence type="ECO:0008006" key="3">
    <source>
        <dbReference type="Google" id="ProtNLM"/>
    </source>
</evidence>
<dbReference type="Proteomes" id="UP000309992">
    <property type="component" value="Unassembled WGS sequence"/>
</dbReference>
<organism evidence="1 2">
    <name type="scientific">Prauserella endophytica</name>
    <dbReference type="NCBI Taxonomy" id="1592324"/>
    <lineage>
        <taxon>Bacteria</taxon>
        <taxon>Bacillati</taxon>
        <taxon>Actinomycetota</taxon>
        <taxon>Actinomycetes</taxon>
        <taxon>Pseudonocardiales</taxon>
        <taxon>Pseudonocardiaceae</taxon>
        <taxon>Prauserella</taxon>
        <taxon>Prauserella coralliicola group</taxon>
    </lineage>
</organism>
<accession>A0ABY2SCY1</accession>
<proteinExistence type="predicted"/>
<evidence type="ECO:0000313" key="2">
    <source>
        <dbReference type="Proteomes" id="UP000309992"/>
    </source>
</evidence>
<dbReference type="EMBL" id="SWMS01000001">
    <property type="protein sequence ID" value="TKG73778.1"/>
    <property type="molecule type" value="Genomic_DNA"/>
</dbReference>
<keyword evidence="2" id="KW-1185">Reference proteome</keyword>
<comment type="caution">
    <text evidence="1">The sequence shown here is derived from an EMBL/GenBank/DDBJ whole genome shotgun (WGS) entry which is preliminary data.</text>
</comment>
<sequence length="113" mass="11911">MISAANSGHFRISEGAVTPLRNALVEMQSRLDRLSAETFFWITQAPKLGSHDYGQTVAQHDQKGGGGAAGSAAAVADQLRQVLEDADKALGQAVKNYQENEAATAQGLATREA</sequence>
<name>A0ABY2SCY1_9PSEU</name>
<protein>
    <recommendedName>
        <fullName evidence="3">WXG100 family type VII secretion target</fullName>
    </recommendedName>
</protein>
<evidence type="ECO:0000313" key="1">
    <source>
        <dbReference type="EMBL" id="TKG73778.1"/>
    </source>
</evidence>
<gene>
    <name evidence="1" type="ORF">FCN18_02585</name>
</gene>